<reference evidence="1 2" key="1">
    <citation type="submission" date="2023-07" db="EMBL/GenBank/DDBJ databases">
        <title>Genomic Encyclopedia of Type Strains, Phase IV (KMG-IV): sequencing the most valuable type-strain genomes for metagenomic binning, comparative biology and taxonomic classification.</title>
        <authorList>
            <person name="Goeker M."/>
        </authorList>
    </citation>
    <scope>NUCLEOTIDE SEQUENCE [LARGE SCALE GENOMIC DNA]</scope>
    <source>
        <strain evidence="1 2">NIO-1023</strain>
    </source>
</reference>
<evidence type="ECO:0000313" key="1">
    <source>
        <dbReference type="EMBL" id="MDP9766629.1"/>
    </source>
</evidence>
<name>A0ABT9MJH5_9DEIO</name>
<dbReference type="SUPFAM" id="SSF52540">
    <property type="entry name" value="P-loop containing nucleoside triphosphate hydrolases"/>
    <property type="match status" value="1"/>
</dbReference>
<evidence type="ECO:0000313" key="2">
    <source>
        <dbReference type="Proteomes" id="UP001232163"/>
    </source>
</evidence>
<accession>A0ABT9MJH5</accession>
<dbReference type="EMBL" id="JAURUR010000043">
    <property type="protein sequence ID" value="MDP9766629.1"/>
    <property type="molecule type" value="Genomic_DNA"/>
</dbReference>
<gene>
    <name evidence="1" type="ORF">QO006_004101</name>
</gene>
<proteinExistence type="predicted"/>
<evidence type="ECO:0008006" key="3">
    <source>
        <dbReference type="Google" id="ProtNLM"/>
    </source>
</evidence>
<sequence>MRYPAQSFTDAIRALDPQKPLDVSEPTERALFVDRNSNAIATVTALLHVGEEVKVLFSGHRGTGKSTELSRLATDLNTHWVIRFSVREKLDVPDLNYLDIVLAVALQLLNKADQENLPLPQHLERRIEQLGKEITREIENSEGWGATVKGGLAEKFFNLLSLEARLSREAVTRLKVRENVGPRLSEVSTLIGELAQEIQRLTDRIPLVICEDIDKADTEKAVLLFAGHGSTLSSLPVSIVYTFPIALQNHQKAAQILATFSEKVTLPNFKLFNQDRTPCMENWECMGHLLDLRVDPALSTLAARQALIQASGGIPRSLMRLTRDAFIQATIRKVPVMDEVDAESAIRKERRNFQRILSREQLEELSMINNTQQIDTGQELHLELLDNLSVLEYENGSVWYGVNPVVIDLLSTKK</sequence>
<keyword evidence="2" id="KW-1185">Reference proteome</keyword>
<dbReference type="InterPro" id="IPR027417">
    <property type="entry name" value="P-loop_NTPase"/>
</dbReference>
<dbReference type="Proteomes" id="UP001232163">
    <property type="component" value="Unassembled WGS sequence"/>
</dbReference>
<dbReference type="RefSeq" id="WP_307470118.1">
    <property type="nucleotide sequence ID" value="NZ_JAURUR010000043.1"/>
</dbReference>
<protein>
    <recommendedName>
        <fullName evidence="3">Orc1-like AAA ATPase domain-containing protein</fullName>
    </recommendedName>
</protein>
<organism evidence="1 2">
    <name type="scientific">Deinococcus enclensis</name>
    <dbReference type="NCBI Taxonomy" id="1049582"/>
    <lineage>
        <taxon>Bacteria</taxon>
        <taxon>Thermotogati</taxon>
        <taxon>Deinococcota</taxon>
        <taxon>Deinococci</taxon>
        <taxon>Deinococcales</taxon>
        <taxon>Deinococcaceae</taxon>
        <taxon>Deinococcus</taxon>
    </lineage>
</organism>
<comment type="caution">
    <text evidence="1">The sequence shown here is derived from an EMBL/GenBank/DDBJ whole genome shotgun (WGS) entry which is preliminary data.</text>
</comment>